<gene>
    <name evidence="2" type="ORF">PspP123CL_06680</name>
</gene>
<dbReference type="EMBL" id="VLIF01000003">
    <property type="protein sequence ID" value="NAO75681.1"/>
    <property type="molecule type" value="Genomic_DNA"/>
</dbReference>
<dbReference type="InterPro" id="IPR028908">
    <property type="entry name" value="Tox-PL_dom"/>
</dbReference>
<comment type="caution">
    <text evidence="2">The sequence shown here is derived from an EMBL/GenBank/DDBJ whole genome shotgun (WGS) entry which is preliminary data.</text>
</comment>
<dbReference type="Pfam" id="PF15644">
    <property type="entry name" value="Gln_amidase"/>
    <property type="match status" value="1"/>
</dbReference>
<dbReference type="AlphaFoldDB" id="A0A6B2ARA5"/>
<reference evidence="2" key="1">
    <citation type="journal article" date="2020" name="Phytopathology">
        <title>Zucchini vein clearing disease is caused by several lineages within Pseudomonas syringae species complex.</title>
        <authorList>
            <person name="Lacault C."/>
            <person name="Briand M."/>
            <person name="Jacques M.A."/>
            <person name="Darrasse A."/>
        </authorList>
    </citation>
    <scope>NUCLEOTIDE SEQUENCE</scope>
    <source>
        <strain evidence="2">P123</strain>
    </source>
</reference>
<organism evidence="2">
    <name type="scientific">Pseudomonas syringae</name>
    <dbReference type="NCBI Taxonomy" id="317"/>
    <lineage>
        <taxon>Bacteria</taxon>
        <taxon>Pseudomonadati</taxon>
        <taxon>Pseudomonadota</taxon>
        <taxon>Gammaproteobacteria</taxon>
        <taxon>Pseudomonadales</taxon>
        <taxon>Pseudomonadaceae</taxon>
        <taxon>Pseudomonas</taxon>
    </lineage>
</organism>
<evidence type="ECO:0000259" key="1">
    <source>
        <dbReference type="Pfam" id="PF15644"/>
    </source>
</evidence>
<accession>A0A6B2ARA5</accession>
<dbReference type="RefSeq" id="WP_080053560.1">
    <property type="nucleotide sequence ID" value="NZ_JAEILJ010000121.1"/>
</dbReference>
<evidence type="ECO:0000313" key="2">
    <source>
        <dbReference type="EMBL" id="NAO75681.1"/>
    </source>
</evidence>
<name>A0A6B2ARA5_PSESX</name>
<feature type="domain" description="Tox-PL" evidence="1">
    <location>
        <begin position="17"/>
        <end position="78"/>
    </location>
</feature>
<sequence length="79" mass="8006">MPATSPLPASALPINPTKGAPLTVLEKHYGAKFSSVSSLETITQHMAGGGDGARGIVLGSYGRGQPGHVLKVVNKNGVI</sequence>
<proteinExistence type="predicted"/>
<protein>
    <recommendedName>
        <fullName evidence="1">Tox-PL domain-containing protein</fullName>
    </recommendedName>
</protein>